<evidence type="ECO:0000313" key="9">
    <source>
        <dbReference type="EMBL" id="MFC3510416.1"/>
    </source>
</evidence>
<feature type="region of interest" description="Disordered" evidence="6">
    <location>
        <begin position="716"/>
        <end position="736"/>
    </location>
</feature>
<dbReference type="EMBL" id="JBHRWI010000013">
    <property type="protein sequence ID" value="MFC3510416.1"/>
    <property type="molecule type" value="Genomic_DNA"/>
</dbReference>
<keyword evidence="5 7" id="KW-0472">Membrane</keyword>
<feature type="transmembrane region" description="Helical" evidence="7">
    <location>
        <begin position="602"/>
        <end position="622"/>
    </location>
</feature>
<dbReference type="Pfam" id="PF03176">
    <property type="entry name" value="MMPL"/>
    <property type="match status" value="2"/>
</dbReference>
<dbReference type="InterPro" id="IPR004869">
    <property type="entry name" value="MMPL_dom"/>
</dbReference>
<organism evidence="9 10">
    <name type="scientific">Amycolatopsis halotolerans</name>
    <dbReference type="NCBI Taxonomy" id="330083"/>
    <lineage>
        <taxon>Bacteria</taxon>
        <taxon>Bacillati</taxon>
        <taxon>Actinomycetota</taxon>
        <taxon>Actinomycetes</taxon>
        <taxon>Pseudonocardiales</taxon>
        <taxon>Pseudonocardiaceae</taxon>
        <taxon>Amycolatopsis</taxon>
    </lineage>
</organism>
<dbReference type="InterPro" id="IPR050545">
    <property type="entry name" value="Mycobact_MmpL"/>
</dbReference>
<keyword evidence="2" id="KW-1003">Cell membrane</keyword>
<feature type="transmembrane region" description="Helical" evidence="7">
    <location>
        <begin position="374"/>
        <end position="393"/>
    </location>
</feature>
<dbReference type="RefSeq" id="WP_377872071.1">
    <property type="nucleotide sequence ID" value="NZ_JBHMAY010000035.1"/>
</dbReference>
<evidence type="ECO:0000256" key="5">
    <source>
        <dbReference type="ARBA" id="ARBA00023136"/>
    </source>
</evidence>
<dbReference type="PANTHER" id="PTHR33406">
    <property type="entry name" value="MEMBRANE PROTEIN MJ1562-RELATED"/>
    <property type="match status" value="1"/>
</dbReference>
<evidence type="ECO:0000256" key="6">
    <source>
        <dbReference type="SAM" id="MobiDB-lite"/>
    </source>
</evidence>
<evidence type="ECO:0000259" key="8">
    <source>
        <dbReference type="Pfam" id="PF03176"/>
    </source>
</evidence>
<proteinExistence type="predicted"/>
<evidence type="ECO:0000256" key="3">
    <source>
        <dbReference type="ARBA" id="ARBA00022692"/>
    </source>
</evidence>
<feature type="transmembrane region" description="Helical" evidence="7">
    <location>
        <begin position="676"/>
        <end position="702"/>
    </location>
</feature>
<evidence type="ECO:0000313" key="10">
    <source>
        <dbReference type="Proteomes" id="UP001595764"/>
    </source>
</evidence>
<dbReference type="SUPFAM" id="SSF82866">
    <property type="entry name" value="Multidrug efflux transporter AcrB transmembrane domain"/>
    <property type="match status" value="2"/>
</dbReference>
<feature type="transmembrane region" description="Helical" evidence="7">
    <location>
        <begin position="25"/>
        <end position="43"/>
    </location>
</feature>
<dbReference type="Proteomes" id="UP001595764">
    <property type="component" value="Unassembled WGS sequence"/>
</dbReference>
<feature type="transmembrane region" description="Helical" evidence="7">
    <location>
        <begin position="534"/>
        <end position="553"/>
    </location>
</feature>
<reference evidence="10" key="1">
    <citation type="journal article" date="2019" name="Int. J. Syst. Evol. Microbiol.">
        <title>The Global Catalogue of Microorganisms (GCM) 10K type strain sequencing project: providing services to taxonomists for standard genome sequencing and annotation.</title>
        <authorList>
            <consortium name="The Broad Institute Genomics Platform"/>
            <consortium name="The Broad Institute Genome Sequencing Center for Infectious Disease"/>
            <person name="Wu L."/>
            <person name="Ma J."/>
        </authorList>
    </citation>
    <scope>NUCLEOTIDE SEQUENCE [LARGE SCALE GENOMIC DNA]</scope>
    <source>
        <strain evidence="10">CGMCC 4.7682</strain>
    </source>
</reference>
<keyword evidence="3 7" id="KW-0812">Transmembrane</keyword>
<gene>
    <name evidence="9" type="ORF">ACFORO_09600</name>
</gene>
<feature type="domain" description="Membrane transport protein MMPL" evidence="8">
    <location>
        <begin position="77"/>
        <end position="373"/>
    </location>
</feature>
<accession>A0ABV7QBB6</accession>
<evidence type="ECO:0000256" key="2">
    <source>
        <dbReference type="ARBA" id="ARBA00022475"/>
    </source>
</evidence>
<name>A0ABV7QBB6_9PSEU</name>
<feature type="transmembrane region" description="Helical" evidence="7">
    <location>
        <begin position="315"/>
        <end position="339"/>
    </location>
</feature>
<evidence type="ECO:0000256" key="1">
    <source>
        <dbReference type="ARBA" id="ARBA00004651"/>
    </source>
</evidence>
<feature type="transmembrane region" description="Helical" evidence="7">
    <location>
        <begin position="185"/>
        <end position="212"/>
    </location>
</feature>
<evidence type="ECO:0000256" key="7">
    <source>
        <dbReference type="SAM" id="Phobius"/>
    </source>
</evidence>
<comment type="caution">
    <text evidence="9">The sequence shown here is derived from an EMBL/GenBank/DDBJ whole genome shotgun (WGS) entry which is preliminary data.</text>
</comment>
<dbReference type="PANTHER" id="PTHR33406:SF13">
    <property type="entry name" value="MEMBRANE PROTEIN YDFJ"/>
    <property type="match status" value="1"/>
</dbReference>
<dbReference type="Gene3D" id="1.20.1640.10">
    <property type="entry name" value="Multidrug efflux transporter AcrB transmembrane domain"/>
    <property type="match status" value="2"/>
</dbReference>
<sequence>MATVHRRTFTVRAARWSATHPWRAIIGWVVFVALCFAAGSMIGTHSATSADFRVGEAGKMEQIADDGGLNPVAVENVLITSNRGPLDRTAADAAAAQVTDRMRVLPEVATVAPPQAAPDGTAVMVKVTMKGDQRDASLHVEPLLAQTAEVQKANPALRVEETGKGSTGKGLNDQRGSDLALSEAITLPVTLVILLLVFGSVLVAGVPVLLAITSIAGATGLYGVVSHIFPDAGVGAQVILMMGMAVGVDYALFYLKREREEREASGGRITAERAIELAAATSGRAVVMSGFAVIASTACLFFADDVIFSSLAAGTVIVILVAMVSSLTVLPAVLAKLGTRVDRRLRWRRKRDRAGEQHRLWTALLRPAMRRPGLTLLLSVGGMLLLSLPALGMKLGVPGDDTYSRSIPSLQVADRVNQAFPSERATNSIAVHSGTATHEQIQSSLAGLASSVRDNPLFAGNDNPNIAVSADGKTGTLYLGTPYNVSSPQATAALHQLRGQFVPAAFAGLPGAQYAVSGDVAQNEDYVRHQDEQLPWVLGFVLLVSFLMTLVAFRSIVIAFIGTVLTMLSATAAFGLLVLVFQGHWAENLLGFESVGFIGSRVPLFLVVILFGLSMDYQIFVVSRIREAVLAGVPTRQAVSRGIVGSASVVTSAAVVMVSVFVSFVLLHLLELKQTGFALATGVLLDAVVVRILILPSLLALLGRASWWPSRATRAAREPQRPVDPHPQVRMDQPSR</sequence>
<protein>
    <submittedName>
        <fullName evidence="9">MMPL family transporter</fullName>
    </submittedName>
</protein>
<keyword evidence="4 7" id="KW-1133">Transmembrane helix</keyword>
<evidence type="ECO:0000256" key="4">
    <source>
        <dbReference type="ARBA" id="ARBA00022989"/>
    </source>
</evidence>
<feature type="transmembrane region" description="Helical" evidence="7">
    <location>
        <begin position="232"/>
        <end position="255"/>
    </location>
</feature>
<feature type="transmembrane region" description="Helical" evidence="7">
    <location>
        <begin position="285"/>
        <end position="303"/>
    </location>
</feature>
<feature type="domain" description="Membrane transport protein MMPL" evidence="8">
    <location>
        <begin position="407"/>
        <end position="720"/>
    </location>
</feature>
<keyword evidence="10" id="KW-1185">Reference proteome</keyword>
<feature type="transmembrane region" description="Helical" evidence="7">
    <location>
        <begin position="560"/>
        <end position="582"/>
    </location>
</feature>
<comment type="subcellular location">
    <subcellularLocation>
        <location evidence="1">Cell membrane</location>
        <topology evidence="1">Multi-pass membrane protein</topology>
    </subcellularLocation>
</comment>
<feature type="transmembrane region" description="Helical" evidence="7">
    <location>
        <begin position="643"/>
        <end position="670"/>
    </location>
</feature>